<name>A0AAE1VCR4_9SOLA</name>
<proteinExistence type="predicted"/>
<gene>
    <name evidence="1" type="ORF">RND71_025515</name>
</gene>
<evidence type="ECO:0000313" key="2">
    <source>
        <dbReference type="Proteomes" id="UP001291623"/>
    </source>
</evidence>
<reference evidence="1" key="1">
    <citation type="submission" date="2023-12" db="EMBL/GenBank/DDBJ databases">
        <title>Genome assembly of Anisodus tanguticus.</title>
        <authorList>
            <person name="Wang Y.-J."/>
        </authorList>
    </citation>
    <scope>NUCLEOTIDE SEQUENCE</scope>
    <source>
        <strain evidence="1">KB-2021</strain>
        <tissue evidence="1">Leaf</tissue>
    </source>
</reference>
<dbReference type="Proteomes" id="UP001291623">
    <property type="component" value="Unassembled WGS sequence"/>
</dbReference>
<protein>
    <submittedName>
        <fullName evidence="1">Uncharacterized protein</fullName>
    </submittedName>
</protein>
<dbReference type="AlphaFoldDB" id="A0AAE1VCR4"/>
<sequence>MINLGPFACSNLYAVDKGRDGFGDRVYHLRINRNELSLIALCTTIRDGEFRKKVLFLIGRQRKEKKKGSEFTKNMSLSEVQESEAEPLLIRCDRRWKVHDAFLHAGGTCSLAHTSERLQGSPSASLDIRVSPVEAA</sequence>
<evidence type="ECO:0000313" key="1">
    <source>
        <dbReference type="EMBL" id="KAK4356544.1"/>
    </source>
</evidence>
<comment type="caution">
    <text evidence="1">The sequence shown here is derived from an EMBL/GenBank/DDBJ whole genome shotgun (WGS) entry which is preliminary data.</text>
</comment>
<keyword evidence="2" id="KW-1185">Reference proteome</keyword>
<accession>A0AAE1VCR4</accession>
<organism evidence="1 2">
    <name type="scientific">Anisodus tanguticus</name>
    <dbReference type="NCBI Taxonomy" id="243964"/>
    <lineage>
        <taxon>Eukaryota</taxon>
        <taxon>Viridiplantae</taxon>
        <taxon>Streptophyta</taxon>
        <taxon>Embryophyta</taxon>
        <taxon>Tracheophyta</taxon>
        <taxon>Spermatophyta</taxon>
        <taxon>Magnoliopsida</taxon>
        <taxon>eudicotyledons</taxon>
        <taxon>Gunneridae</taxon>
        <taxon>Pentapetalae</taxon>
        <taxon>asterids</taxon>
        <taxon>lamiids</taxon>
        <taxon>Solanales</taxon>
        <taxon>Solanaceae</taxon>
        <taxon>Solanoideae</taxon>
        <taxon>Hyoscyameae</taxon>
        <taxon>Anisodus</taxon>
    </lineage>
</organism>
<dbReference type="EMBL" id="JAVYJV010000013">
    <property type="protein sequence ID" value="KAK4356544.1"/>
    <property type="molecule type" value="Genomic_DNA"/>
</dbReference>